<proteinExistence type="predicted"/>
<reference evidence="2 3" key="2">
    <citation type="submission" date="2018-11" db="EMBL/GenBank/DDBJ databases">
        <authorList>
            <consortium name="Pathogen Informatics"/>
        </authorList>
    </citation>
    <scope>NUCLEOTIDE SEQUENCE [LARGE SCALE GENOMIC DNA]</scope>
    <source>
        <strain evidence="2 3">NST_G2</strain>
    </source>
</reference>
<feature type="compositionally biased region" description="Polar residues" evidence="1">
    <location>
        <begin position="8"/>
        <end position="21"/>
    </location>
</feature>
<evidence type="ECO:0000256" key="1">
    <source>
        <dbReference type="SAM" id="MobiDB-lite"/>
    </source>
</evidence>
<protein>
    <submittedName>
        <fullName evidence="2 4">Uncharacterized protein</fullName>
    </submittedName>
</protein>
<dbReference type="OrthoDB" id="425014at2759"/>
<organism evidence="4">
    <name type="scientific">Schistocephalus solidus</name>
    <name type="common">Tapeworm</name>
    <dbReference type="NCBI Taxonomy" id="70667"/>
    <lineage>
        <taxon>Eukaryota</taxon>
        <taxon>Metazoa</taxon>
        <taxon>Spiralia</taxon>
        <taxon>Lophotrochozoa</taxon>
        <taxon>Platyhelminthes</taxon>
        <taxon>Cestoda</taxon>
        <taxon>Eucestoda</taxon>
        <taxon>Diphyllobothriidea</taxon>
        <taxon>Diphyllobothriidae</taxon>
        <taxon>Schistocephalus</taxon>
    </lineage>
</organism>
<evidence type="ECO:0000313" key="2">
    <source>
        <dbReference type="EMBL" id="VDL97248.1"/>
    </source>
</evidence>
<name>A0A183T314_SCHSO</name>
<dbReference type="WBParaSite" id="SSLN_0001128501-mRNA-1">
    <property type="protein sequence ID" value="SSLN_0001128501-mRNA-1"/>
    <property type="gene ID" value="SSLN_0001128501"/>
</dbReference>
<dbReference type="AlphaFoldDB" id="A0A183T314"/>
<gene>
    <name evidence="2" type="ORF">SSLN_LOCUS10863</name>
</gene>
<reference evidence="4" key="1">
    <citation type="submission" date="2016-06" db="UniProtKB">
        <authorList>
            <consortium name="WormBaseParasite"/>
        </authorList>
    </citation>
    <scope>IDENTIFICATION</scope>
</reference>
<dbReference type="EMBL" id="UYSU01036133">
    <property type="protein sequence ID" value="VDL97248.1"/>
    <property type="molecule type" value="Genomic_DNA"/>
</dbReference>
<accession>A0A183T314</accession>
<evidence type="ECO:0000313" key="3">
    <source>
        <dbReference type="Proteomes" id="UP000275846"/>
    </source>
</evidence>
<feature type="region of interest" description="Disordered" evidence="1">
    <location>
        <begin position="1"/>
        <end position="32"/>
    </location>
</feature>
<keyword evidence="3" id="KW-1185">Reference proteome</keyword>
<evidence type="ECO:0000313" key="4">
    <source>
        <dbReference type="WBParaSite" id="SSLN_0001128501-mRNA-1"/>
    </source>
</evidence>
<dbReference type="Proteomes" id="UP000275846">
    <property type="component" value="Unassembled WGS sequence"/>
</dbReference>
<sequence>MLTDERITTSSSPNEAQTSTPPKAPDDERSEAGERTALTLISLLFYALLMDAYRKEGPGIRITQMRVSTATVHDFLFVEYCAFNTVREKDIQKIMDLFFAGCA</sequence>